<dbReference type="Gene3D" id="3.40.50.720">
    <property type="entry name" value="NAD(P)-binding Rossmann-like Domain"/>
    <property type="match status" value="1"/>
</dbReference>
<dbReference type="InterPro" id="IPR002347">
    <property type="entry name" value="SDR_fam"/>
</dbReference>
<dbReference type="EMBL" id="MU404355">
    <property type="protein sequence ID" value="KAI1611956.1"/>
    <property type="molecule type" value="Genomic_DNA"/>
</dbReference>
<keyword evidence="2" id="KW-1185">Reference proteome</keyword>
<proteinExistence type="predicted"/>
<evidence type="ECO:0000313" key="2">
    <source>
        <dbReference type="Proteomes" id="UP001203852"/>
    </source>
</evidence>
<sequence>MVSWAITGATRGIGLGFVDNLSIDPKNQVFAIIRSRATAGPLEKLASKRKNIQIVVTDISDPSRLAEAAADVSKITGGSLDVLILNAGSAGPETSVLPPTAFHGKEEALEKEINENVKNNLISNIFVINSFLDLIRNGKEKKVIFISSQSGDVEFTRVTGFATVLGYSVAKAGMNLVMSKFSAELAQEGIKTLSLSPGWVDTDAAKAVTGDPAVRKFVLSAFRKLDPNVNGPISVNESVTDQLQVIRSLTEANSGKFLSHHGNHDEWF</sequence>
<dbReference type="SUPFAM" id="SSF51735">
    <property type="entry name" value="NAD(P)-binding Rossmann-fold domains"/>
    <property type="match status" value="1"/>
</dbReference>
<gene>
    <name evidence="1" type="ORF">EDD36DRAFT_270562</name>
</gene>
<protein>
    <recommendedName>
        <fullName evidence="3">NAD(P)-binding protein</fullName>
    </recommendedName>
</protein>
<comment type="caution">
    <text evidence="1">The sequence shown here is derived from an EMBL/GenBank/DDBJ whole genome shotgun (WGS) entry which is preliminary data.</text>
</comment>
<organism evidence="1 2">
    <name type="scientific">Exophiala viscosa</name>
    <dbReference type="NCBI Taxonomy" id="2486360"/>
    <lineage>
        <taxon>Eukaryota</taxon>
        <taxon>Fungi</taxon>
        <taxon>Dikarya</taxon>
        <taxon>Ascomycota</taxon>
        <taxon>Pezizomycotina</taxon>
        <taxon>Eurotiomycetes</taxon>
        <taxon>Chaetothyriomycetidae</taxon>
        <taxon>Chaetothyriales</taxon>
        <taxon>Herpotrichiellaceae</taxon>
        <taxon>Exophiala</taxon>
    </lineage>
</organism>
<dbReference type="InterPro" id="IPR052184">
    <property type="entry name" value="SDR_enzymes"/>
</dbReference>
<dbReference type="Proteomes" id="UP001203852">
    <property type="component" value="Unassembled WGS sequence"/>
</dbReference>
<name>A0AAN6DTK0_9EURO</name>
<evidence type="ECO:0000313" key="1">
    <source>
        <dbReference type="EMBL" id="KAI1611956.1"/>
    </source>
</evidence>
<dbReference type="InterPro" id="IPR036291">
    <property type="entry name" value="NAD(P)-bd_dom_sf"/>
</dbReference>
<evidence type="ECO:0008006" key="3">
    <source>
        <dbReference type="Google" id="ProtNLM"/>
    </source>
</evidence>
<accession>A0AAN6DTK0</accession>
<dbReference type="PRINTS" id="PR00081">
    <property type="entry name" value="GDHRDH"/>
</dbReference>
<dbReference type="PANTHER" id="PTHR45458">
    <property type="entry name" value="SHORT-CHAIN DEHYDROGENASE/REDUCTASE SDR"/>
    <property type="match status" value="1"/>
</dbReference>
<dbReference type="AlphaFoldDB" id="A0AAN6DTK0"/>
<dbReference type="Pfam" id="PF00106">
    <property type="entry name" value="adh_short"/>
    <property type="match status" value="1"/>
</dbReference>
<reference evidence="1" key="1">
    <citation type="journal article" date="2022" name="bioRxiv">
        <title>Deciphering the potential niche of two novel black yeast fungi from a biological soil crust based on their genomes, phenotypes, and melanin regulation.</title>
        <authorList>
            <consortium name="DOE Joint Genome Institute"/>
            <person name="Carr E.C."/>
            <person name="Barton Q."/>
            <person name="Grambo S."/>
            <person name="Sullivan M."/>
            <person name="Renfro C.M."/>
            <person name="Kuo A."/>
            <person name="Pangilinan J."/>
            <person name="Lipzen A."/>
            <person name="Keymanesh K."/>
            <person name="Savage E."/>
            <person name="Barry K."/>
            <person name="Grigoriev I.V."/>
            <person name="Riekhof W.R."/>
            <person name="Harris S.S."/>
        </authorList>
    </citation>
    <scope>NUCLEOTIDE SEQUENCE</scope>
    <source>
        <strain evidence="1">JF 03-4F</strain>
    </source>
</reference>
<dbReference type="GO" id="GO:0016616">
    <property type="term" value="F:oxidoreductase activity, acting on the CH-OH group of donors, NAD or NADP as acceptor"/>
    <property type="evidence" value="ECO:0007669"/>
    <property type="project" value="TreeGrafter"/>
</dbReference>
<dbReference type="PANTHER" id="PTHR45458:SF3">
    <property type="entry name" value="CHAIN DEHYDROGENASE (ATSC), PUTATIVE-RELATED"/>
    <property type="match status" value="1"/>
</dbReference>